<dbReference type="InterPro" id="IPR046450">
    <property type="entry name" value="PA_dom_sf"/>
</dbReference>
<comment type="caution">
    <text evidence="3">The sequence shown here is derived from an EMBL/GenBank/DDBJ whole genome shotgun (WGS) entry which is preliminary data.</text>
</comment>
<evidence type="ECO:0000313" key="3">
    <source>
        <dbReference type="EMBL" id="CAH3150514.1"/>
    </source>
</evidence>
<dbReference type="InterPro" id="IPR007365">
    <property type="entry name" value="TFR-like_dimer_dom"/>
</dbReference>
<sequence length="684" mass="76055">MGMSVQKKFLCGFASFVLFIGLVGFFIGFFARPSSDSESCSGGKNGNEETSGMLGYEKEVLSQVLEQRIRYYLDYFKNLSIATGTNSSCSQAQHIKNKWNSLGLNTVEIKRYDVLRMYPKRPSEVSLVDTTGSIIYSSALIQKNKASIYGVATNTLPFSAYSTSGIATGKLIYVNYGREKDFKHLQALNISCVGKIVLLRYGKVLEDTKVANALKWNVSGVLLYLDPDEYTSNTTDVNAVKWYPSETVRSGALWAIPGYPATAGILRESVEDVLRFQIPVQPISCQEAEKLLRLLNHTAVPEAWQGGMNFSYGIQMDSSDKRNVTMNVSLAVFKEAVCNVVGTIKGLTEPDRYVTLGASSLSVGAALLMEVVRVLMSIKKKGWMPRRTIKICHWGSGYIGSLEWTEEYYKLLQFRSVAYLNVDSGIQGNVARPMIRSSPLLEETTFEVAKMVRLSEGQRTLYDEIKKTKFDKSFLSQAGGDSGCFTFTKIGVPCNCLTGYHPYNVSTNYYAALAKLWLQMTFNIAGSMFIPYDVVRYADTLCAFAKNLSTTYNGTLRVNNITLEVILKAAEDFQAAAKTYQKCLNTVDKTNVLQVRLANDHLLQLEKAFISKGMFPGMPFVGHVILAPSYFTAATDNTFPGIIDSIRFAQESGIKNDWEKVRQQISVVAHAFRTAVSFLQPPDF</sequence>
<gene>
    <name evidence="3" type="ORF">PLOB_00047639</name>
</gene>
<evidence type="ECO:0000256" key="1">
    <source>
        <dbReference type="SAM" id="Phobius"/>
    </source>
</evidence>
<evidence type="ECO:0000313" key="4">
    <source>
        <dbReference type="Proteomes" id="UP001159405"/>
    </source>
</evidence>
<dbReference type="InterPro" id="IPR036757">
    <property type="entry name" value="TFR-like_dimer_dom_sf"/>
</dbReference>
<proteinExistence type="predicted"/>
<dbReference type="SUPFAM" id="SSF47672">
    <property type="entry name" value="Transferrin receptor-like dimerisation domain"/>
    <property type="match status" value="1"/>
</dbReference>
<keyword evidence="1" id="KW-0472">Membrane</keyword>
<keyword evidence="1" id="KW-0812">Transmembrane</keyword>
<dbReference type="Gene3D" id="3.50.30.30">
    <property type="match status" value="1"/>
</dbReference>
<evidence type="ECO:0000259" key="2">
    <source>
        <dbReference type="Pfam" id="PF04253"/>
    </source>
</evidence>
<dbReference type="PANTHER" id="PTHR10404">
    <property type="entry name" value="N-ACETYLATED-ALPHA-LINKED ACIDIC DIPEPTIDASE"/>
    <property type="match status" value="1"/>
</dbReference>
<dbReference type="SUPFAM" id="SSF53187">
    <property type="entry name" value="Zn-dependent exopeptidases"/>
    <property type="match status" value="1"/>
</dbReference>
<dbReference type="SUPFAM" id="SSF52025">
    <property type="entry name" value="PA domain"/>
    <property type="match status" value="1"/>
</dbReference>
<dbReference type="Pfam" id="PF04253">
    <property type="entry name" value="TFR_dimer"/>
    <property type="match status" value="1"/>
</dbReference>
<reference evidence="3 4" key="1">
    <citation type="submission" date="2022-05" db="EMBL/GenBank/DDBJ databases">
        <authorList>
            <consortium name="Genoscope - CEA"/>
            <person name="William W."/>
        </authorList>
    </citation>
    <scope>NUCLEOTIDE SEQUENCE [LARGE SCALE GENOMIC DNA]</scope>
</reference>
<keyword evidence="1" id="KW-1133">Transmembrane helix</keyword>
<name>A0ABN8PX34_9CNID</name>
<feature type="domain" description="Transferrin receptor-like dimerisation" evidence="2">
    <location>
        <begin position="564"/>
        <end position="679"/>
    </location>
</feature>
<dbReference type="InterPro" id="IPR039373">
    <property type="entry name" value="Peptidase_M28B"/>
</dbReference>
<dbReference type="Proteomes" id="UP001159405">
    <property type="component" value="Unassembled WGS sequence"/>
</dbReference>
<dbReference type="Gene3D" id="1.20.930.40">
    <property type="entry name" value="Transferrin receptor-like, dimerisation domain"/>
    <property type="match status" value="1"/>
</dbReference>
<dbReference type="EMBL" id="CALNXK010000089">
    <property type="protein sequence ID" value="CAH3150514.1"/>
    <property type="molecule type" value="Genomic_DNA"/>
</dbReference>
<organism evidence="3 4">
    <name type="scientific">Porites lobata</name>
    <dbReference type="NCBI Taxonomy" id="104759"/>
    <lineage>
        <taxon>Eukaryota</taxon>
        <taxon>Metazoa</taxon>
        <taxon>Cnidaria</taxon>
        <taxon>Anthozoa</taxon>
        <taxon>Hexacorallia</taxon>
        <taxon>Scleractinia</taxon>
        <taxon>Fungiina</taxon>
        <taxon>Poritidae</taxon>
        <taxon>Porites</taxon>
    </lineage>
</organism>
<dbReference type="Gene3D" id="3.40.630.10">
    <property type="entry name" value="Zn peptidases"/>
    <property type="match status" value="1"/>
</dbReference>
<dbReference type="PANTHER" id="PTHR10404:SF77">
    <property type="entry name" value="GLUTAMATE CARBOXYPEPTIDASE 2 HOMOLOG"/>
    <property type="match status" value="1"/>
</dbReference>
<protein>
    <recommendedName>
        <fullName evidence="2">Transferrin receptor-like dimerisation domain-containing protein</fullName>
    </recommendedName>
</protein>
<accession>A0ABN8PX34</accession>
<feature type="transmembrane region" description="Helical" evidence="1">
    <location>
        <begin position="9"/>
        <end position="31"/>
    </location>
</feature>
<keyword evidence="4" id="KW-1185">Reference proteome</keyword>